<evidence type="ECO:0000256" key="1">
    <source>
        <dbReference type="ARBA" id="ARBA00001526"/>
    </source>
</evidence>
<dbReference type="PANTHER" id="PTHR35333">
    <property type="entry name" value="BETA-LACTAMASE"/>
    <property type="match status" value="1"/>
</dbReference>
<dbReference type="Proteomes" id="UP000032067">
    <property type="component" value="Unassembled WGS sequence"/>
</dbReference>
<dbReference type="EC" id="3.5.2.6" evidence="3"/>
<dbReference type="RefSeq" id="WP_042579179.1">
    <property type="nucleotide sequence ID" value="NZ_JXQQ01000028.1"/>
</dbReference>
<dbReference type="Gene3D" id="3.40.710.10">
    <property type="entry name" value="DD-peptidase/beta-lactamase superfamily"/>
    <property type="match status" value="1"/>
</dbReference>
<organism evidence="6 7">
    <name type="scientific">Variovorax paradoxus</name>
    <dbReference type="NCBI Taxonomy" id="34073"/>
    <lineage>
        <taxon>Bacteria</taxon>
        <taxon>Pseudomonadati</taxon>
        <taxon>Pseudomonadota</taxon>
        <taxon>Betaproteobacteria</taxon>
        <taxon>Burkholderiales</taxon>
        <taxon>Comamonadaceae</taxon>
        <taxon>Variovorax</taxon>
    </lineage>
</organism>
<dbReference type="GO" id="GO:0008800">
    <property type="term" value="F:beta-lactamase activity"/>
    <property type="evidence" value="ECO:0007669"/>
    <property type="project" value="UniProtKB-EC"/>
</dbReference>
<dbReference type="GO" id="GO:0030655">
    <property type="term" value="P:beta-lactam antibiotic catabolic process"/>
    <property type="evidence" value="ECO:0007669"/>
    <property type="project" value="InterPro"/>
</dbReference>
<evidence type="ECO:0000256" key="2">
    <source>
        <dbReference type="ARBA" id="ARBA00009009"/>
    </source>
</evidence>
<dbReference type="PROSITE" id="PS51318">
    <property type="entry name" value="TAT"/>
    <property type="match status" value="1"/>
</dbReference>
<evidence type="ECO:0000256" key="3">
    <source>
        <dbReference type="ARBA" id="ARBA00012865"/>
    </source>
</evidence>
<reference evidence="6 7" key="1">
    <citation type="submission" date="2014-12" db="EMBL/GenBank/DDBJ databases">
        <title>16Stimator: statistical estimation of ribosomal gene copy numbers from draft genome assemblies.</title>
        <authorList>
            <person name="Perisin M.A."/>
            <person name="Vetter M."/>
            <person name="Gilbert J.A."/>
            <person name="Bergelson J."/>
        </authorList>
    </citation>
    <scope>NUCLEOTIDE SEQUENCE [LARGE SCALE GENOMIC DNA]</scope>
    <source>
        <strain evidence="6 7">MEDvA23</strain>
    </source>
</reference>
<dbReference type="InterPro" id="IPR045155">
    <property type="entry name" value="Beta-lactam_cat"/>
</dbReference>
<accession>A0A0D0MRU6</accession>
<dbReference type="PANTHER" id="PTHR35333:SF3">
    <property type="entry name" value="BETA-LACTAMASE-TYPE TRANSPEPTIDASE FOLD CONTAINING PROTEIN"/>
    <property type="match status" value="1"/>
</dbReference>
<dbReference type="EMBL" id="JXQQ01000028">
    <property type="protein sequence ID" value="KIQ31965.1"/>
    <property type="molecule type" value="Genomic_DNA"/>
</dbReference>
<dbReference type="GO" id="GO:0046677">
    <property type="term" value="P:response to antibiotic"/>
    <property type="evidence" value="ECO:0007669"/>
    <property type="project" value="InterPro"/>
</dbReference>
<comment type="similarity">
    <text evidence="2">Belongs to the class-A beta-lactamase family.</text>
</comment>
<evidence type="ECO:0000313" key="7">
    <source>
        <dbReference type="Proteomes" id="UP000032067"/>
    </source>
</evidence>
<proteinExistence type="inferred from homology"/>
<dbReference type="OrthoDB" id="9784149at2"/>
<dbReference type="InterPro" id="IPR006311">
    <property type="entry name" value="TAT_signal"/>
</dbReference>
<dbReference type="InterPro" id="IPR012338">
    <property type="entry name" value="Beta-lactam/transpept-like"/>
</dbReference>
<dbReference type="SUPFAM" id="SSF56601">
    <property type="entry name" value="beta-lactamase/transpeptidase-like"/>
    <property type="match status" value="1"/>
</dbReference>
<protein>
    <recommendedName>
        <fullName evidence="3">beta-lactamase</fullName>
        <ecNumber evidence="3">3.5.2.6</ecNumber>
    </recommendedName>
    <alternativeName>
        <fullName evidence="4">Penicillinase</fullName>
    </alternativeName>
</protein>
<evidence type="ECO:0000313" key="6">
    <source>
        <dbReference type="EMBL" id="KIQ31965.1"/>
    </source>
</evidence>
<gene>
    <name evidence="6" type="ORF">RT97_12895</name>
</gene>
<dbReference type="InterPro" id="IPR000871">
    <property type="entry name" value="Beta-lactam_class-A"/>
</dbReference>
<comment type="caution">
    <text evidence="6">The sequence shown here is derived from an EMBL/GenBank/DDBJ whole genome shotgun (WGS) entry which is preliminary data.</text>
</comment>
<name>A0A0D0MRU6_VARPD</name>
<sequence>MNIHPGKKSVTDIPSLAGRRHALRSAAAAIAAPALVACGGGTSFSSFAQGVPTAVSQAINEFTAMAPDTSGALVRTDVSPIPWSAGQGTERKLFAASAVKTFILAQFLREAEAPGSSIGLSTRCEVSDAQRSISSSVLGGLTGTSNYGNVLDAMIARSDNTATDIAMAAAGPDRVRALIAQAGLANTQIFDSTRRVFSYLAGAPIGVDLGWPGMLKILSGDNAGLTPRTDVINPTESMLSSASDLVAWYEQALTGKFFATAASLREFKRISSQATALWQVVPADVVSYGKGGSIDWEDFHALSLAGQMRFNNVPVTFAFVLNWKGGETSNERTPAFGAAASKVLNAVADALRKA</sequence>
<evidence type="ECO:0000256" key="4">
    <source>
        <dbReference type="ARBA" id="ARBA00030171"/>
    </source>
</evidence>
<feature type="domain" description="Beta-lactamase class A catalytic" evidence="5">
    <location>
        <begin position="85"/>
        <end position="235"/>
    </location>
</feature>
<dbReference type="AlphaFoldDB" id="A0A0D0MRU6"/>
<evidence type="ECO:0000259" key="5">
    <source>
        <dbReference type="Pfam" id="PF13354"/>
    </source>
</evidence>
<dbReference type="Pfam" id="PF13354">
    <property type="entry name" value="Beta-lactamase2"/>
    <property type="match status" value="1"/>
</dbReference>
<comment type="catalytic activity">
    <reaction evidence="1">
        <text>a beta-lactam + H2O = a substituted beta-amino acid</text>
        <dbReference type="Rhea" id="RHEA:20401"/>
        <dbReference type="ChEBI" id="CHEBI:15377"/>
        <dbReference type="ChEBI" id="CHEBI:35627"/>
        <dbReference type="ChEBI" id="CHEBI:140347"/>
        <dbReference type="EC" id="3.5.2.6"/>
    </reaction>
</comment>